<reference evidence="4 5" key="1">
    <citation type="submission" date="2019-03" db="EMBL/GenBank/DDBJ databases">
        <authorList>
            <person name="Gaulin E."/>
            <person name="Dumas B."/>
        </authorList>
    </citation>
    <scope>NUCLEOTIDE SEQUENCE [LARGE SCALE GENOMIC DNA]</scope>
    <source>
        <strain evidence="4">CBS 568.67</strain>
    </source>
</reference>
<dbReference type="Pfam" id="PF00704">
    <property type="entry name" value="Glyco_hydro_18"/>
    <property type="match status" value="1"/>
</dbReference>
<dbReference type="InterPro" id="IPR011583">
    <property type="entry name" value="Chitinase_II/V-like_cat"/>
</dbReference>
<dbReference type="Gene3D" id="3.10.50.10">
    <property type="match status" value="1"/>
</dbReference>
<feature type="domain" description="GH18" evidence="2">
    <location>
        <begin position="1"/>
        <end position="291"/>
    </location>
</feature>
<gene>
    <name evidence="4" type="primary">Aste57867_18444</name>
    <name evidence="3" type="ORF">As57867_018382</name>
    <name evidence="4" type="ORF">ASTE57867_18444</name>
</gene>
<evidence type="ECO:0000256" key="1">
    <source>
        <dbReference type="SAM" id="MobiDB-lite"/>
    </source>
</evidence>
<dbReference type="PANTHER" id="PTHR11177">
    <property type="entry name" value="CHITINASE"/>
    <property type="match status" value="1"/>
</dbReference>
<organism evidence="4 5">
    <name type="scientific">Aphanomyces stellatus</name>
    <dbReference type="NCBI Taxonomy" id="120398"/>
    <lineage>
        <taxon>Eukaryota</taxon>
        <taxon>Sar</taxon>
        <taxon>Stramenopiles</taxon>
        <taxon>Oomycota</taxon>
        <taxon>Saprolegniomycetes</taxon>
        <taxon>Saprolegniales</taxon>
        <taxon>Verrucalvaceae</taxon>
        <taxon>Aphanomyces</taxon>
    </lineage>
</organism>
<dbReference type="Gene3D" id="3.20.20.80">
    <property type="entry name" value="Glycosidases"/>
    <property type="match status" value="2"/>
</dbReference>
<dbReference type="SUPFAM" id="SSF54556">
    <property type="entry name" value="Chitinase insertion domain"/>
    <property type="match status" value="1"/>
</dbReference>
<dbReference type="InterPro" id="IPR001223">
    <property type="entry name" value="Glyco_hydro18_cat"/>
</dbReference>
<dbReference type="EMBL" id="CAADRA010006412">
    <property type="protein sequence ID" value="VFT95180.1"/>
    <property type="molecule type" value="Genomic_DNA"/>
</dbReference>
<dbReference type="InterPro" id="IPR029070">
    <property type="entry name" value="Chitinase_insertion_sf"/>
</dbReference>
<dbReference type="PANTHER" id="PTHR11177:SF317">
    <property type="entry name" value="CHITINASE 12-RELATED"/>
    <property type="match status" value="1"/>
</dbReference>
<protein>
    <submittedName>
        <fullName evidence="4">Aste57867_18444 protein</fullName>
    </submittedName>
</protein>
<dbReference type="EMBL" id="VJMH01006391">
    <property type="protein sequence ID" value="KAF0690156.1"/>
    <property type="molecule type" value="Genomic_DNA"/>
</dbReference>
<dbReference type="GO" id="GO:0008061">
    <property type="term" value="F:chitin binding"/>
    <property type="evidence" value="ECO:0007669"/>
    <property type="project" value="InterPro"/>
</dbReference>
<dbReference type="GO" id="GO:0005975">
    <property type="term" value="P:carbohydrate metabolic process"/>
    <property type="evidence" value="ECO:0007669"/>
    <property type="project" value="InterPro"/>
</dbReference>
<feature type="compositionally biased region" description="Low complexity" evidence="1">
    <location>
        <begin position="319"/>
        <end position="331"/>
    </location>
</feature>
<feature type="compositionally biased region" description="Pro residues" evidence="1">
    <location>
        <begin position="291"/>
        <end position="308"/>
    </location>
</feature>
<dbReference type="GO" id="GO:0006032">
    <property type="term" value="P:chitin catabolic process"/>
    <property type="evidence" value="ECO:0007669"/>
    <property type="project" value="TreeGrafter"/>
</dbReference>
<feature type="region of interest" description="Disordered" evidence="1">
    <location>
        <begin position="279"/>
        <end position="333"/>
    </location>
</feature>
<evidence type="ECO:0000313" key="4">
    <source>
        <dbReference type="EMBL" id="VFT95180.1"/>
    </source>
</evidence>
<dbReference type="PROSITE" id="PS51910">
    <property type="entry name" value="GH18_2"/>
    <property type="match status" value="1"/>
</dbReference>
<accession>A0A485LBW2</accession>
<dbReference type="InterPro" id="IPR050314">
    <property type="entry name" value="Glycosyl_Hydrlase_18"/>
</dbReference>
<dbReference type="SUPFAM" id="SSF51445">
    <property type="entry name" value="(Trans)glycosidases"/>
    <property type="match status" value="1"/>
</dbReference>
<evidence type="ECO:0000313" key="3">
    <source>
        <dbReference type="EMBL" id="KAF0690156.1"/>
    </source>
</evidence>
<evidence type="ECO:0000259" key="2">
    <source>
        <dbReference type="PROSITE" id="PS51910"/>
    </source>
</evidence>
<evidence type="ECO:0000313" key="5">
    <source>
        <dbReference type="Proteomes" id="UP000332933"/>
    </source>
</evidence>
<dbReference type="Proteomes" id="UP000332933">
    <property type="component" value="Unassembled WGS sequence"/>
</dbReference>
<dbReference type="AlphaFoldDB" id="A0A485LBW2"/>
<reference evidence="3" key="2">
    <citation type="submission" date="2019-06" db="EMBL/GenBank/DDBJ databases">
        <title>Genomics analysis of Aphanomyces spp. identifies a new class of oomycete effector associated with host adaptation.</title>
        <authorList>
            <person name="Gaulin E."/>
        </authorList>
    </citation>
    <scope>NUCLEOTIDE SEQUENCE</scope>
    <source>
        <strain evidence="3">CBS 578.67</strain>
    </source>
</reference>
<sequence length="370" mass="40969">MKKLNRSTKFGLSIGGWTLSNTFSGIANSDATRRTFANSAVKLTMDLGLDFIDLDWEYPGEGGNDQSPVPHSPDDIQNYVALLQAVRDIQDRPIQGRAECRVPRGPQQLPPLGLQVHLRFVGPYQHHDGLKYSAHSAVQDYAKGGCPSDKIVLGIPIYGRSFEGTTVLYGNFTQPTAGSWVYMGDGKGVWDYKSLPQSGATEYYDDKLVATYSYDAAAKTLISYEGPKSLAAKLEYIQKYNLGARCSGRGCRRPRWFGALVDHAILMLFSQNNINYPNSPYENIRNTTGPRPLPPPRPPRRPPSPPYDPLARWPHHDPAPTTAPAPVATAPADDKCEGNTKTCFWPLTHQKLDYNEATCKSFGNVFVWCS</sequence>
<keyword evidence="5" id="KW-1185">Reference proteome</keyword>
<dbReference type="GO" id="GO:0005576">
    <property type="term" value="C:extracellular region"/>
    <property type="evidence" value="ECO:0007669"/>
    <property type="project" value="TreeGrafter"/>
</dbReference>
<dbReference type="SMART" id="SM00636">
    <property type="entry name" value="Glyco_18"/>
    <property type="match status" value="1"/>
</dbReference>
<proteinExistence type="predicted"/>
<dbReference type="GO" id="GO:0004568">
    <property type="term" value="F:chitinase activity"/>
    <property type="evidence" value="ECO:0007669"/>
    <property type="project" value="TreeGrafter"/>
</dbReference>
<feature type="compositionally biased region" description="Polar residues" evidence="1">
    <location>
        <begin position="279"/>
        <end position="289"/>
    </location>
</feature>
<name>A0A485LBW2_9STRA</name>
<dbReference type="OrthoDB" id="76388at2759"/>
<dbReference type="InterPro" id="IPR017853">
    <property type="entry name" value="GH"/>
</dbReference>